<evidence type="ECO:0000313" key="2">
    <source>
        <dbReference type="EMBL" id="QNP44544.1"/>
    </source>
</evidence>
<accession>A0ABX6T4T2</accession>
<organism evidence="2 3">
    <name type="scientific">Sphingomonas daechungensis</name>
    <dbReference type="NCBI Taxonomy" id="1176646"/>
    <lineage>
        <taxon>Bacteria</taxon>
        <taxon>Pseudomonadati</taxon>
        <taxon>Pseudomonadota</taxon>
        <taxon>Alphaproteobacteria</taxon>
        <taxon>Sphingomonadales</taxon>
        <taxon>Sphingomonadaceae</taxon>
        <taxon>Sphingomonas</taxon>
    </lineage>
</organism>
<evidence type="ECO:0000256" key="1">
    <source>
        <dbReference type="SAM" id="Phobius"/>
    </source>
</evidence>
<keyword evidence="1" id="KW-0472">Membrane</keyword>
<sequence>MSDERPEQLTTTEARAGATPHVTRYVLGVGLALVIVLFAIIYLFAAT</sequence>
<gene>
    <name evidence="2" type="ORF">H9L15_02815</name>
</gene>
<evidence type="ECO:0008006" key="4">
    <source>
        <dbReference type="Google" id="ProtNLM"/>
    </source>
</evidence>
<protein>
    <recommendedName>
        <fullName evidence="4">Aa3-type cytochrome c oxidase subunit IV</fullName>
    </recommendedName>
</protein>
<proteinExistence type="predicted"/>
<keyword evidence="3" id="KW-1185">Reference proteome</keyword>
<evidence type="ECO:0000313" key="3">
    <source>
        <dbReference type="Proteomes" id="UP000516134"/>
    </source>
</evidence>
<dbReference type="Proteomes" id="UP000516134">
    <property type="component" value="Chromosome"/>
</dbReference>
<feature type="transmembrane region" description="Helical" evidence="1">
    <location>
        <begin position="25"/>
        <end position="45"/>
    </location>
</feature>
<dbReference type="RefSeq" id="WP_187715965.1">
    <property type="nucleotide sequence ID" value="NZ_BAABJC010000001.1"/>
</dbReference>
<name>A0ABX6T4T2_9SPHN</name>
<reference evidence="2 3" key="1">
    <citation type="submission" date="2020-08" db="EMBL/GenBank/DDBJ databases">
        <title>Genome sequence of Sphingomonas daechungensis KACC 18115T.</title>
        <authorList>
            <person name="Hyun D.-W."/>
            <person name="Bae J.-W."/>
        </authorList>
    </citation>
    <scope>NUCLEOTIDE SEQUENCE [LARGE SCALE GENOMIC DNA]</scope>
    <source>
        <strain evidence="2 3">KACC 18115</strain>
    </source>
</reference>
<dbReference type="EMBL" id="CP060780">
    <property type="protein sequence ID" value="QNP44544.1"/>
    <property type="molecule type" value="Genomic_DNA"/>
</dbReference>
<keyword evidence="1" id="KW-0812">Transmembrane</keyword>
<keyword evidence="1" id="KW-1133">Transmembrane helix</keyword>